<feature type="region of interest" description="Disordered" evidence="1">
    <location>
        <begin position="81"/>
        <end position="113"/>
    </location>
</feature>
<feature type="region of interest" description="Disordered" evidence="1">
    <location>
        <begin position="481"/>
        <end position="503"/>
    </location>
</feature>
<feature type="compositionally biased region" description="Polar residues" evidence="1">
    <location>
        <begin position="173"/>
        <end position="227"/>
    </location>
</feature>
<feature type="region of interest" description="Disordered" evidence="1">
    <location>
        <begin position="139"/>
        <end position="401"/>
    </location>
</feature>
<protein>
    <submittedName>
        <fullName evidence="2">Uncharacterized protein</fullName>
    </submittedName>
</protein>
<proteinExistence type="predicted"/>
<feature type="compositionally biased region" description="Low complexity" evidence="1">
    <location>
        <begin position="645"/>
        <end position="659"/>
    </location>
</feature>
<feature type="compositionally biased region" description="Polar residues" evidence="1">
    <location>
        <begin position="293"/>
        <end position="309"/>
    </location>
</feature>
<reference evidence="2" key="1">
    <citation type="submission" date="2021-12" db="EMBL/GenBank/DDBJ databases">
        <authorList>
            <person name="King R."/>
        </authorList>
    </citation>
    <scope>NUCLEOTIDE SEQUENCE</scope>
</reference>
<dbReference type="Proteomes" id="UP001152759">
    <property type="component" value="Chromosome 2"/>
</dbReference>
<dbReference type="EMBL" id="OU963863">
    <property type="protein sequence ID" value="CAH0385818.1"/>
    <property type="molecule type" value="Genomic_DNA"/>
</dbReference>
<evidence type="ECO:0000256" key="1">
    <source>
        <dbReference type="SAM" id="MobiDB-lite"/>
    </source>
</evidence>
<feature type="compositionally biased region" description="Low complexity" evidence="1">
    <location>
        <begin position="151"/>
        <end position="172"/>
    </location>
</feature>
<feature type="compositionally biased region" description="Polar residues" evidence="1">
    <location>
        <begin position="346"/>
        <end position="362"/>
    </location>
</feature>
<feature type="compositionally biased region" description="Low complexity" evidence="1">
    <location>
        <begin position="232"/>
        <end position="246"/>
    </location>
</feature>
<feature type="compositionally biased region" description="Polar residues" evidence="1">
    <location>
        <begin position="317"/>
        <end position="332"/>
    </location>
</feature>
<name>A0A9P0A903_BEMTA</name>
<sequence>MHAASEISSTHFFLHTSYFFPDATATPAVAPSLQYPQLEQRHTGGTSLITDQGTPGPNFHDLTHQAPHPTWLDLPTLSAPQSNIQRIPNPVRNPKPPSQLYPQPSGPRLSTGHQVTNQSIPLIDIPTNNLPIHREEVEYNPQKSERPSFLSARTPTSLAPTSTSTTAESRTPQYTLPQINFNGGYSRQESILSGGSTPFPDQSFNTNSIRVTSSSSVYQQAPQSSGKTTHHVSSSPSSYVGDSDLSNYPRLPNQASEVGDAYSQATRHEFGDQPIHSGDTRVIGDQPIHSGDTRVNQLEKTSNRHNLQSLPRPGTDYGSSETHRQNFSNQFNRPGEMDSSVKKKSSPSQLTPASGNPQTRQRLQPRPHVGDAGLNRFGDQPTGSYPRISTAVPGFSSRRFNNQTRAEVDSQGGMYSQNGGKPLGVNLLSLYVVQSSPNPLNSIAAQPAFEENHSTSSTPTTRIPSSSPIYFVSSTPGSSTTTTVAPSAYPQFSNSRQGSYSRSEIQRTTFADRSATYRQPQHSTAITATPASTYGRQRQGVNDLSQSPGAIFTTATPIVADKYPVSSYGGSRGYAAFNSLETTPVGKTGNRGRTKFSTPTSYGGSEYYPAGTPQPVNAQSYSAINRGEVKFASSIDTPTVHPRTSSARAFSRSSPDSPDVYPRPSDTVPPLGRSAIGSIESDHNSGGGRSWSDRSQSSHFGGTGPPSYPSAPITPSVIPPQSSEPSYPQSRPSYQQPSLFAAQYVPESVAPNTLPNSDAKNFPSPSYTTSQVFGSNLNSRPSILHMPGPFILNPLSHETGAASLPSSMYATSTFAPVPIAPNSASNPSSQEFPSPSYFPSHVVGYESSTFRPSDSGFGSSTAAPSIQDYAHNPFLRHLIPSDDQSNGHASGSLQYRPSFVTSASPAQGKNDVFYQRSLAIIPAHGNSLIPGSVFYAELLLKNLKTLDRVFYYMNSLLILIKTGTELNAKA</sequence>
<feature type="region of interest" description="Disordered" evidence="1">
    <location>
        <begin position="585"/>
        <end position="613"/>
    </location>
</feature>
<feature type="region of interest" description="Disordered" evidence="1">
    <location>
        <begin position="634"/>
        <end position="735"/>
    </location>
</feature>
<evidence type="ECO:0000313" key="2">
    <source>
        <dbReference type="EMBL" id="CAH0385818.1"/>
    </source>
</evidence>
<gene>
    <name evidence="2" type="ORF">BEMITA_LOCUS5005</name>
</gene>
<accession>A0A9P0A903</accession>
<dbReference type="AlphaFoldDB" id="A0A9P0A903"/>
<feature type="compositionally biased region" description="Polar residues" evidence="1">
    <location>
        <begin position="490"/>
        <end position="503"/>
    </location>
</feature>
<keyword evidence="3" id="KW-1185">Reference proteome</keyword>
<evidence type="ECO:0000313" key="3">
    <source>
        <dbReference type="Proteomes" id="UP001152759"/>
    </source>
</evidence>
<feature type="compositionally biased region" description="Low complexity" evidence="1">
    <location>
        <begin position="719"/>
        <end position="735"/>
    </location>
</feature>
<organism evidence="2 3">
    <name type="scientific">Bemisia tabaci</name>
    <name type="common">Sweetpotato whitefly</name>
    <name type="synonym">Aleurodes tabaci</name>
    <dbReference type="NCBI Taxonomy" id="7038"/>
    <lineage>
        <taxon>Eukaryota</taxon>
        <taxon>Metazoa</taxon>
        <taxon>Ecdysozoa</taxon>
        <taxon>Arthropoda</taxon>
        <taxon>Hexapoda</taxon>
        <taxon>Insecta</taxon>
        <taxon>Pterygota</taxon>
        <taxon>Neoptera</taxon>
        <taxon>Paraneoptera</taxon>
        <taxon>Hemiptera</taxon>
        <taxon>Sternorrhyncha</taxon>
        <taxon>Aleyrodoidea</taxon>
        <taxon>Aleyrodidae</taxon>
        <taxon>Aleyrodinae</taxon>
        <taxon>Bemisia</taxon>
    </lineage>
</organism>